<feature type="compositionally biased region" description="Polar residues" evidence="20">
    <location>
        <begin position="298"/>
        <end position="307"/>
    </location>
</feature>
<keyword evidence="16" id="KW-1015">Disulfide bond</keyword>
<evidence type="ECO:0000256" key="17">
    <source>
        <dbReference type="ARBA" id="ARBA00023284"/>
    </source>
</evidence>
<keyword evidence="23" id="KW-1185">Reference proteome</keyword>
<accession>A0A9P7Z984</accession>
<keyword evidence="12" id="KW-0560">Oxidoreductase</keyword>
<proteinExistence type="predicted"/>
<keyword evidence="8" id="KW-0653">Protein transport</keyword>
<dbReference type="FunFam" id="1.10.287.2900:FF:000002">
    <property type="entry name" value="Mitochondrial intermembrane space import and assembly protein"/>
    <property type="match status" value="1"/>
</dbReference>
<evidence type="ECO:0000313" key="23">
    <source>
        <dbReference type="Proteomes" id="UP000887226"/>
    </source>
</evidence>
<keyword evidence="6" id="KW-0812">Transmembrane</keyword>
<evidence type="ECO:0000256" key="9">
    <source>
        <dbReference type="ARBA" id="ARBA00022946"/>
    </source>
</evidence>
<comment type="function">
    <text evidence="18">Required for the import and folding of small cysteine-containing proteins (small Tim) in the mitochondrial intermembrane space (IMS). Forms a redox cycle with ERV1 that involves a disulfide relay system. Precursor proteins to be imported into the IMS are translocated in their reduced form into the mitochondria. The oxidized form of MIA40 forms a transient intermolecular disulfide bridge with the reduced precursor protein, resulting in oxidation of the precursor protein that now contains an intramolecular disulfide bond and is able to undergo folding in the IMS.</text>
</comment>
<dbReference type="GO" id="GO:0005743">
    <property type="term" value="C:mitochondrial inner membrane"/>
    <property type="evidence" value="ECO:0007669"/>
    <property type="project" value="UniProtKB-SubCell"/>
</dbReference>
<keyword evidence="15" id="KW-0472">Membrane</keyword>
<dbReference type="Gene3D" id="1.10.287.2900">
    <property type="match status" value="1"/>
</dbReference>
<sequence length="307" mass="33733">MYKRTTRAIPGRIIPSQTLYRSSKRCIITAPPVQKSRSWKSSAARWAIAAGGLYYYSTSNVFAEEPEAAIHQFEDSVHAVKESNQPTLDAIVQEKRARQAQSIAEEQKARTAALAESEQAAGEDEEDGEGGIEGLEQEAGQQGAFNEETGEINWDCPCLGGMAHGPCGEEFKAAFSCFVYSKDEPKGIECIDKFKGMQDCFRQHPETYASELADDEDENEELQEQIRERDTADSVLGTAGAQPSEMPQKSSRIPAESSTSLKERSTTSERSDGKHEEPLPLKETSTTPENVVGEHGQTPRSSYNASQ</sequence>
<dbReference type="OrthoDB" id="7481291at2759"/>
<keyword evidence="17" id="KW-0676">Redox-active center</keyword>
<evidence type="ECO:0000256" key="15">
    <source>
        <dbReference type="ARBA" id="ARBA00023136"/>
    </source>
</evidence>
<dbReference type="InterPro" id="IPR039289">
    <property type="entry name" value="CHCHD4"/>
</dbReference>
<feature type="region of interest" description="Disordered" evidence="20">
    <location>
        <begin position="209"/>
        <end position="307"/>
    </location>
</feature>
<dbReference type="PANTHER" id="PTHR21622:SF0">
    <property type="entry name" value="COILED-COIL-HELIX-COILED-COIL-HELIX DOMAIN CONTAINING 4"/>
    <property type="match status" value="1"/>
</dbReference>
<organism evidence="22 23">
    <name type="scientific">Calycina marina</name>
    <dbReference type="NCBI Taxonomy" id="1763456"/>
    <lineage>
        <taxon>Eukaryota</taxon>
        <taxon>Fungi</taxon>
        <taxon>Dikarya</taxon>
        <taxon>Ascomycota</taxon>
        <taxon>Pezizomycotina</taxon>
        <taxon>Leotiomycetes</taxon>
        <taxon>Helotiales</taxon>
        <taxon>Pezizellaceae</taxon>
        <taxon>Calycina</taxon>
    </lineage>
</organism>
<keyword evidence="13" id="KW-0811">Translocation</keyword>
<evidence type="ECO:0000256" key="13">
    <source>
        <dbReference type="ARBA" id="ARBA00023010"/>
    </source>
</evidence>
<evidence type="ECO:0000256" key="3">
    <source>
        <dbReference type="ARBA" id="ARBA00004164"/>
    </source>
</evidence>
<evidence type="ECO:0000256" key="5">
    <source>
        <dbReference type="ARBA" id="ARBA00022448"/>
    </source>
</evidence>
<evidence type="ECO:0000259" key="21">
    <source>
        <dbReference type="Pfam" id="PF06747"/>
    </source>
</evidence>
<evidence type="ECO:0000256" key="4">
    <source>
        <dbReference type="ARBA" id="ARBA00013714"/>
    </source>
</evidence>
<dbReference type="PANTHER" id="PTHR21622">
    <property type="entry name" value="COILED-COIL-HELIX-COILED-COIL-HELIX DOMAIN CONTAINING 4"/>
    <property type="match status" value="1"/>
</dbReference>
<evidence type="ECO:0000256" key="12">
    <source>
        <dbReference type="ARBA" id="ARBA00023002"/>
    </source>
</evidence>
<protein>
    <recommendedName>
        <fullName evidence="4">Mitochondrial intermembrane space import and assembly protein 40</fullName>
    </recommendedName>
    <alternativeName>
        <fullName evidence="19">Mitochondrial import inner membrane translocase TIM40</fullName>
    </alternativeName>
</protein>
<dbReference type="Proteomes" id="UP000887226">
    <property type="component" value="Unassembled WGS sequence"/>
</dbReference>
<evidence type="ECO:0000313" key="22">
    <source>
        <dbReference type="EMBL" id="KAG9247690.1"/>
    </source>
</evidence>
<evidence type="ECO:0000256" key="2">
    <source>
        <dbReference type="ARBA" id="ARBA00001973"/>
    </source>
</evidence>
<dbReference type="AlphaFoldDB" id="A0A9P7Z984"/>
<dbReference type="Pfam" id="PF06747">
    <property type="entry name" value="CHCH"/>
    <property type="match status" value="1"/>
</dbReference>
<keyword evidence="7" id="KW-0999">Mitochondrion inner membrane</keyword>
<keyword evidence="10" id="KW-0735">Signal-anchor</keyword>
<keyword evidence="11" id="KW-1133">Transmembrane helix</keyword>
<dbReference type="GO" id="GO:0005758">
    <property type="term" value="C:mitochondrial intermembrane space"/>
    <property type="evidence" value="ECO:0007669"/>
    <property type="project" value="TreeGrafter"/>
</dbReference>
<evidence type="ECO:0000256" key="19">
    <source>
        <dbReference type="ARBA" id="ARBA00033150"/>
    </source>
</evidence>
<comment type="subcellular location">
    <subcellularLocation>
        <location evidence="3">Mitochondrion inner membrane</location>
        <topology evidence="3">Single-pass type II membrane protein</topology>
        <orientation evidence="3">Intermembrane side</orientation>
    </subcellularLocation>
</comment>
<gene>
    <name evidence="22" type="ORF">BJ878DRAFT_145828</name>
</gene>
<evidence type="ECO:0000256" key="11">
    <source>
        <dbReference type="ARBA" id="ARBA00022989"/>
    </source>
</evidence>
<feature type="compositionally biased region" description="Acidic residues" evidence="20">
    <location>
        <begin position="121"/>
        <end position="130"/>
    </location>
</feature>
<dbReference type="EMBL" id="MU253765">
    <property type="protein sequence ID" value="KAG9247690.1"/>
    <property type="molecule type" value="Genomic_DNA"/>
</dbReference>
<keyword evidence="9" id="KW-0809">Transit peptide</keyword>
<evidence type="ECO:0000256" key="14">
    <source>
        <dbReference type="ARBA" id="ARBA00023128"/>
    </source>
</evidence>
<evidence type="ECO:0000256" key="10">
    <source>
        <dbReference type="ARBA" id="ARBA00022968"/>
    </source>
</evidence>
<evidence type="ECO:0000256" key="18">
    <source>
        <dbReference type="ARBA" id="ARBA00024980"/>
    </source>
</evidence>
<keyword evidence="14" id="KW-0496">Mitochondrion</keyword>
<dbReference type="GO" id="GO:0015035">
    <property type="term" value="F:protein-disulfide reductase activity"/>
    <property type="evidence" value="ECO:0007669"/>
    <property type="project" value="InterPro"/>
</dbReference>
<keyword evidence="5" id="KW-0813">Transport</keyword>
<dbReference type="GO" id="GO:0045041">
    <property type="term" value="P:protein import into mitochondrial intermembrane space"/>
    <property type="evidence" value="ECO:0007669"/>
    <property type="project" value="InterPro"/>
</dbReference>
<evidence type="ECO:0000256" key="16">
    <source>
        <dbReference type="ARBA" id="ARBA00023157"/>
    </source>
</evidence>
<comment type="cofactor">
    <cofactor evidence="2">
        <name>Cu(2+)</name>
        <dbReference type="ChEBI" id="CHEBI:29036"/>
    </cofactor>
</comment>
<evidence type="ECO:0000256" key="1">
    <source>
        <dbReference type="ARBA" id="ARBA00001947"/>
    </source>
</evidence>
<evidence type="ECO:0000256" key="20">
    <source>
        <dbReference type="SAM" id="MobiDB-lite"/>
    </source>
</evidence>
<feature type="compositionally biased region" description="Acidic residues" evidence="20">
    <location>
        <begin position="212"/>
        <end position="223"/>
    </location>
</feature>
<dbReference type="PROSITE" id="PS51808">
    <property type="entry name" value="CHCH"/>
    <property type="match status" value="1"/>
</dbReference>
<feature type="compositionally biased region" description="Basic and acidic residues" evidence="20">
    <location>
        <begin position="261"/>
        <end position="280"/>
    </location>
</feature>
<feature type="region of interest" description="Disordered" evidence="20">
    <location>
        <begin position="110"/>
        <end position="131"/>
    </location>
</feature>
<evidence type="ECO:0000256" key="7">
    <source>
        <dbReference type="ARBA" id="ARBA00022792"/>
    </source>
</evidence>
<comment type="caution">
    <text evidence="22">The sequence shown here is derived from an EMBL/GenBank/DDBJ whole genome shotgun (WGS) entry which is preliminary data.</text>
</comment>
<feature type="domain" description="CHCH" evidence="21">
    <location>
        <begin position="167"/>
        <end position="203"/>
    </location>
</feature>
<evidence type="ECO:0000256" key="8">
    <source>
        <dbReference type="ARBA" id="ARBA00022927"/>
    </source>
</evidence>
<evidence type="ECO:0000256" key="6">
    <source>
        <dbReference type="ARBA" id="ARBA00022692"/>
    </source>
</evidence>
<dbReference type="InterPro" id="IPR010625">
    <property type="entry name" value="CHCH"/>
</dbReference>
<name>A0A9P7Z984_9HELO</name>
<reference evidence="22" key="1">
    <citation type="journal article" date="2021" name="IMA Fungus">
        <title>Genomic characterization of three marine fungi, including Emericellopsis atlantica sp. nov. with signatures of a generalist lifestyle and marine biomass degradation.</title>
        <authorList>
            <person name="Hagestad O.C."/>
            <person name="Hou L."/>
            <person name="Andersen J.H."/>
            <person name="Hansen E.H."/>
            <person name="Altermark B."/>
            <person name="Li C."/>
            <person name="Kuhnert E."/>
            <person name="Cox R.J."/>
            <person name="Crous P.W."/>
            <person name="Spatafora J.W."/>
            <person name="Lail K."/>
            <person name="Amirebrahimi M."/>
            <person name="Lipzen A."/>
            <person name="Pangilinan J."/>
            <person name="Andreopoulos W."/>
            <person name="Hayes R.D."/>
            <person name="Ng V."/>
            <person name="Grigoriev I.V."/>
            <person name="Jackson S.A."/>
            <person name="Sutton T.D.S."/>
            <person name="Dobson A.D.W."/>
            <person name="Rama T."/>
        </authorList>
    </citation>
    <scope>NUCLEOTIDE SEQUENCE</scope>
    <source>
        <strain evidence="22">TRa3180A</strain>
    </source>
</reference>
<feature type="compositionally biased region" description="Polar residues" evidence="20">
    <location>
        <begin position="245"/>
        <end position="260"/>
    </location>
</feature>
<comment type="cofactor">
    <cofactor evidence="1">
        <name>Zn(2+)</name>
        <dbReference type="ChEBI" id="CHEBI:29105"/>
    </cofactor>
</comment>